<reference evidence="2 3" key="1">
    <citation type="submission" date="2024-09" db="EMBL/GenBank/DDBJ databases">
        <authorList>
            <person name="Sun Q."/>
            <person name="Mori K."/>
        </authorList>
    </citation>
    <scope>NUCLEOTIDE SEQUENCE [LARGE SCALE GENOMIC DNA]</scope>
    <source>
        <strain evidence="2 3">JCM 11201</strain>
    </source>
</reference>
<keyword evidence="2" id="KW-0012">Acyltransferase</keyword>
<dbReference type="RefSeq" id="WP_379948084.1">
    <property type="nucleotide sequence ID" value="NZ_JBHMAF010000017.1"/>
</dbReference>
<protein>
    <submittedName>
        <fullName evidence="2">Enhanced intracellular survival protein Eis</fullName>
        <ecNumber evidence="2">2.3.1.-</ecNumber>
    </submittedName>
</protein>
<dbReference type="PANTHER" id="PTHR37817">
    <property type="entry name" value="N-ACETYLTRANSFERASE EIS"/>
    <property type="match status" value="1"/>
</dbReference>
<keyword evidence="3" id="KW-1185">Reference proteome</keyword>
<dbReference type="InterPro" id="IPR016181">
    <property type="entry name" value="Acyl_CoA_acyltransferase"/>
</dbReference>
<comment type="caution">
    <text evidence="2">The sequence shown here is derived from an EMBL/GenBank/DDBJ whole genome shotgun (WGS) entry which is preliminary data.</text>
</comment>
<dbReference type="PANTHER" id="PTHR37817:SF1">
    <property type="entry name" value="N-ACETYLTRANSFERASE EIS"/>
    <property type="match status" value="1"/>
</dbReference>
<evidence type="ECO:0000313" key="3">
    <source>
        <dbReference type="Proteomes" id="UP001589609"/>
    </source>
</evidence>
<organism evidence="2 3">
    <name type="scientific">Ectobacillus funiculus</name>
    <dbReference type="NCBI Taxonomy" id="137993"/>
    <lineage>
        <taxon>Bacteria</taxon>
        <taxon>Bacillati</taxon>
        <taxon>Bacillota</taxon>
        <taxon>Bacilli</taxon>
        <taxon>Bacillales</taxon>
        <taxon>Bacillaceae</taxon>
        <taxon>Ectobacillus</taxon>
    </lineage>
</organism>
<dbReference type="GO" id="GO:0016746">
    <property type="term" value="F:acyltransferase activity"/>
    <property type="evidence" value="ECO:0007669"/>
    <property type="project" value="UniProtKB-KW"/>
</dbReference>
<name>A0ABV5WB63_9BACI</name>
<evidence type="ECO:0000259" key="1">
    <source>
        <dbReference type="PROSITE" id="PS51186"/>
    </source>
</evidence>
<accession>A0ABV5WB63</accession>
<dbReference type="InterPro" id="IPR051554">
    <property type="entry name" value="Acetyltransferase_Eis"/>
</dbReference>
<gene>
    <name evidence="2" type="primary">eis</name>
    <name evidence="2" type="ORF">ACFFMS_04650</name>
</gene>
<dbReference type="Gene3D" id="3.40.630.30">
    <property type="match status" value="2"/>
</dbReference>
<dbReference type="CDD" id="cd04301">
    <property type="entry name" value="NAT_SF"/>
    <property type="match status" value="1"/>
</dbReference>
<dbReference type="Pfam" id="PF13527">
    <property type="entry name" value="Acetyltransf_9"/>
    <property type="match status" value="1"/>
</dbReference>
<feature type="domain" description="N-acetyltransferase" evidence="1">
    <location>
        <begin position="1"/>
        <end position="145"/>
    </location>
</feature>
<keyword evidence="2" id="KW-0808">Transferase</keyword>
<dbReference type="EC" id="2.3.1.-" evidence="2"/>
<dbReference type="PROSITE" id="PS51186">
    <property type="entry name" value="GNAT"/>
    <property type="match status" value="1"/>
</dbReference>
<dbReference type="SUPFAM" id="SSF55729">
    <property type="entry name" value="Acyl-CoA N-acyltransferases (Nat)"/>
    <property type="match status" value="1"/>
</dbReference>
<dbReference type="InterPro" id="IPR000182">
    <property type="entry name" value="GNAT_dom"/>
</dbReference>
<dbReference type="Proteomes" id="UP001589609">
    <property type="component" value="Unassembled WGS sequence"/>
</dbReference>
<evidence type="ECO:0000313" key="2">
    <source>
        <dbReference type="EMBL" id="MFB9757833.1"/>
    </source>
</evidence>
<dbReference type="EMBL" id="JBHMAF010000017">
    <property type="protein sequence ID" value="MFB9757833.1"/>
    <property type="molecule type" value="Genomic_DNA"/>
</dbReference>
<sequence>MQIRQLTDQEFDERVELSMYAFQYELAAEEMTEVRSRFKPEETWGVFIQNRLAAQLTLIPLQIYLHGKTFSMGGIASVSTWPEFRRQGLVAHLLTHAMELMKENGQTISFLTPFAFDFYRKYGWETYIDYKRYEIETALLPKRKETGGHVEQRTGNIELLSGIYEEYASRYNGTLRRTKEWWETLVLRRKKRTCSCLFSRKWSS</sequence>
<proteinExistence type="predicted"/>